<dbReference type="Pfam" id="PF02321">
    <property type="entry name" value="OEP"/>
    <property type="match status" value="2"/>
</dbReference>
<keyword evidence="6" id="KW-0472">Membrane</keyword>
<keyword evidence="3" id="KW-0813">Transport</keyword>
<dbReference type="InterPro" id="IPR051906">
    <property type="entry name" value="TolC-like"/>
</dbReference>
<evidence type="ECO:0000256" key="8">
    <source>
        <dbReference type="SAM" id="SignalP"/>
    </source>
</evidence>
<dbReference type="GO" id="GO:1990281">
    <property type="term" value="C:efflux pump complex"/>
    <property type="evidence" value="ECO:0007669"/>
    <property type="project" value="TreeGrafter"/>
</dbReference>
<accession>A0A1T5AHL6</accession>
<gene>
    <name evidence="9" type="ORF">SAMN05660349_00704</name>
</gene>
<name>A0A1T5AHL6_9BACT</name>
<dbReference type="Proteomes" id="UP000190852">
    <property type="component" value="Unassembled WGS sequence"/>
</dbReference>
<keyword evidence="10" id="KW-1185">Reference proteome</keyword>
<keyword evidence="8" id="KW-0732">Signal</keyword>
<proteinExistence type="inferred from homology"/>
<dbReference type="GO" id="GO:0009279">
    <property type="term" value="C:cell outer membrane"/>
    <property type="evidence" value="ECO:0007669"/>
    <property type="project" value="UniProtKB-SubCell"/>
</dbReference>
<dbReference type="PANTHER" id="PTHR30026">
    <property type="entry name" value="OUTER MEMBRANE PROTEIN TOLC"/>
    <property type="match status" value="1"/>
</dbReference>
<dbReference type="PANTHER" id="PTHR30026:SF20">
    <property type="entry name" value="OUTER MEMBRANE PROTEIN TOLC"/>
    <property type="match status" value="1"/>
</dbReference>
<evidence type="ECO:0000256" key="7">
    <source>
        <dbReference type="ARBA" id="ARBA00023237"/>
    </source>
</evidence>
<reference evidence="10" key="1">
    <citation type="submission" date="2017-02" db="EMBL/GenBank/DDBJ databases">
        <authorList>
            <person name="Varghese N."/>
            <person name="Submissions S."/>
        </authorList>
    </citation>
    <scope>NUCLEOTIDE SEQUENCE [LARGE SCALE GENOMIC DNA]</scope>
    <source>
        <strain evidence="10">DSM 24967</strain>
    </source>
</reference>
<evidence type="ECO:0000313" key="9">
    <source>
        <dbReference type="EMBL" id="SKB34123.1"/>
    </source>
</evidence>
<sequence>MKQYMLILLSLLISVPFGIQAQEKPTQWTLKGCLDYALEHNIQVKKSKIALEETKVDTKTAKAQLFPSLTASVTQGLVNYPSNEVATHTSYSGNYTLNANLKLFDGGKRTTAIKQQQLQTQMQELGIEQSEDDIEIAITQTYLQVLYAYEAVRINENTAEVSTAQRDRSAELLKAGSISRTDMAQMESQLSTDKYQLVVAQTNLENYKLQLKQLLELNINEEIFLQIPQLSSEDVLSPLPDKQTVYQTSLSVMPQIKSSRMNISIAELEKKKAKAGYLPSLSLNAGLGTGHLSGTDYSFGSQMWNKFNQSIGVTLSIPIFSNRENKSAVEKAQLAYESSQLDFLNAEKELLKTVEGVYLDAISSQNQYTSAIERLKSVEESYKLTEEQFYLGMKNTLELLTEKTNLLTAQQEVLQSKYMSILSIQLLNFYQKKPIDINY</sequence>
<dbReference type="AlphaFoldDB" id="A0A1T5AHL6"/>
<dbReference type="GO" id="GO:0015562">
    <property type="term" value="F:efflux transmembrane transporter activity"/>
    <property type="evidence" value="ECO:0007669"/>
    <property type="project" value="InterPro"/>
</dbReference>
<feature type="signal peptide" evidence="8">
    <location>
        <begin position="1"/>
        <end position="21"/>
    </location>
</feature>
<dbReference type="EMBL" id="FUYQ01000003">
    <property type="protein sequence ID" value="SKB34123.1"/>
    <property type="molecule type" value="Genomic_DNA"/>
</dbReference>
<evidence type="ECO:0000256" key="2">
    <source>
        <dbReference type="ARBA" id="ARBA00007613"/>
    </source>
</evidence>
<feature type="chain" id="PRO_5012910951" evidence="8">
    <location>
        <begin position="22"/>
        <end position="439"/>
    </location>
</feature>
<keyword evidence="4" id="KW-1134">Transmembrane beta strand</keyword>
<dbReference type="SUPFAM" id="SSF56954">
    <property type="entry name" value="Outer membrane efflux proteins (OEP)"/>
    <property type="match status" value="1"/>
</dbReference>
<keyword evidence="7" id="KW-0998">Cell outer membrane</keyword>
<evidence type="ECO:0000313" key="10">
    <source>
        <dbReference type="Proteomes" id="UP000190852"/>
    </source>
</evidence>
<comment type="subcellular location">
    <subcellularLocation>
        <location evidence="1">Cell outer membrane</location>
    </subcellularLocation>
</comment>
<dbReference type="RefSeq" id="WP_079682401.1">
    <property type="nucleotide sequence ID" value="NZ_FUYQ01000003.1"/>
</dbReference>
<dbReference type="Gene3D" id="1.20.1600.10">
    <property type="entry name" value="Outer membrane efflux proteins (OEP)"/>
    <property type="match status" value="1"/>
</dbReference>
<organism evidence="9 10">
    <name type="scientific">Parabacteroides chartae</name>
    <dbReference type="NCBI Taxonomy" id="1037355"/>
    <lineage>
        <taxon>Bacteria</taxon>
        <taxon>Pseudomonadati</taxon>
        <taxon>Bacteroidota</taxon>
        <taxon>Bacteroidia</taxon>
        <taxon>Bacteroidales</taxon>
        <taxon>Tannerellaceae</taxon>
        <taxon>Parabacteroides</taxon>
    </lineage>
</organism>
<evidence type="ECO:0000256" key="6">
    <source>
        <dbReference type="ARBA" id="ARBA00023136"/>
    </source>
</evidence>
<comment type="similarity">
    <text evidence="2">Belongs to the outer membrane factor (OMF) (TC 1.B.17) family.</text>
</comment>
<protein>
    <submittedName>
        <fullName evidence="9">Outer membrane protein</fullName>
    </submittedName>
</protein>
<dbReference type="GO" id="GO:0015288">
    <property type="term" value="F:porin activity"/>
    <property type="evidence" value="ECO:0007669"/>
    <property type="project" value="TreeGrafter"/>
</dbReference>
<evidence type="ECO:0000256" key="4">
    <source>
        <dbReference type="ARBA" id="ARBA00022452"/>
    </source>
</evidence>
<keyword evidence="5" id="KW-0812">Transmembrane</keyword>
<dbReference type="InterPro" id="IPR003423">
    <property type="entry name" value="OMP_efflux"/>
</dbReference>
<evidence type="ECO:0000256" key="1">
    <source>
        <dbReference type="ARBA" id="ARBA00004442"/>
    </source>
</evidence>
<evidence type="ECO:0000256" key="3">
    <source>
        <dbReference type="ARBA" id="ARBA00022448"/>
    </source>
</evidence>
<evidence type="ECO:0000256" key="5">
    <source>
        <dbReference type="ARBA" id="ARBA00022692"/>
    </source>
</evidence>